<accession>A0A255G4Y7</accession>
<feature type="region of interest" description="Disordered" evidence="1">
    <location>
        <begin position="59"/>
        <end position="80"/>
    </location>
</feature>
<evidence type="ECO:0000313" key="2">
    <source>
        <dbReference type="EMBL" id="OYO10631.1"/>
    </source>
</evidence>
<evidence type="ECO:0000313" key="3">
    <source>
        <dbReference type="Proteomes" id="UP000215896"/>
    </source>
</evidence>
<gene>
    <name evidence="2" type="ORF">CGZ94_16670</name>
</gene>
<comment type="caution">
    <text evidence="2">The sequence shown here is derived from an EMBL/GenBank/DDBJ whole genome shotgun (WGS) entry which is preliminary data.</text>
</comment>
<organism evidence="2 3">
    <name type="scientific">Enemella evansiae</name>
    <dbReference type="NCBI Taxonomy" id="2016499"/>
    <lineage>
        <taxon>Bacteria</taxon>
        <taxon>Bacillati</taxon>
        <taxon>Actinomycetota</taxon>
        <taxon>Actinomycetes</taxon>
        <taxon>Propionibacteriales</taxon>
        <taxon>Propionibacteriaceae</taxon>
        <taxon>Enemella</taxon>
    </lineage>
</organism>
<dbReference type="Proteomes" id="UP000215896">
    <property type="component" value="Unassembled WGS sequence"/>
</dbReference>
<protein>
    <submittedName>
        <fullName evidence="2">Uncharacterized protein</fullName>
    </submittedName>
</protein>
<proteinExistence type="predicted"/>
<reference evidence="2 3" key="1">
    <citation type="submission" date="2017-07" db="EMBL/GenBank/DDBJ databases">
        <title>Draft whole genome sequences of clinical Proprionibacteriaceae strains.</title>
        <authorList>
            <person name="Bernier A.-M."/>
            <person name="Bernard K."/>
            <person name="Domingo M.-C."/>
        </authorList>
    </citation>
    <scope>NUCLEOTIDE SEQUENCE [LARGE SCALE GENOMIC DNA]</scope>
    <source>
        <strain evidence="2 3">NML 030167</strain>
    </source>
</reference>
<evidence type="ECO:0000256" key="1">
    <source>
        <dbReference type="SAM" id="MobiDB-lite"/>
    </source>
</evidence>
<dbReference type="AlphaFoldDB" id="A0A255G4Y7"/>
<sequence>MSAISHRWVRDPGVQSVAQLPVPTGVRLVLLAAVSAASAVSLVSTKPVCGVTVERAKTVPATRPSSVSSGPPELPGFTSA</sequence>
<dbReference type="EMBL" id="NMVO01000016">
    <property type="protein sequence ID" value="OYO10631.1"/>
    <property type="molecule type" value="Genomic_DNA"/>
</dbReference>
<name>A0A255G4Y7_9ACTN</name>
<keyword evidence="3" id="KW-1185">Reference proteome</keyword>